<reference evidence="1" key="1">
    <citation type="submission" date="2018-12" db="EMBL/GenBank/DDBJ databases">
        <title>Novel natural products biosynthetic potential of the class Ktedonobacteria.</title>
        <authorList>
            <person name="Zheng Y."/>
            <person name="Saitou A."/>
            <person name="Wang C.M."/>
            <person name="Toyoda A."/>
            <person name="Minakuchi Y."/>
            <person name="Sekiguchi Y."/>
            <person name="Ueda K."/>
            <person name="Takano H."/>
            <person name="Sakai Y."/>
            <person name="Yokota A."/>
            <person name="Yabe S."/>
        </authorList>
    </citation>
    <scope>NUCLEOTIDE SEQUENCE</scope>
    <source>
        <strain evidence="1">COM3</strain>
    </source>
</reference>
<dbReference type="EMBL" id="AP019376">
    <property type="protein sequence ID" value="BBH90592.1"/>
    <property type="molecule type" value="Genomic_DNA"/>
</dbReference>
<proteinExistence type="predicted"/>
<organism evidence="1">
    <name type="scientific">Thermosporothrix sp. COM3</name>
    <dbReference type="NCBI Taxonomy" id="2490863"/>
    <lineage>
        <taxon>Bacteria</taxon>
        <taxon>Bacillati</taxon>
        <taxon>Chloroflexota</taxon>
        <taxon>Ktedonobacteria</taxon>
        <taxon>Ktedonobacterales</taxon>
        <taxon>Thermosporotrichaceae</taxon>
        <taxon>Thermosporothrix</taxon>
    </lineage>
</organism>
<protein>
    <submittedName>
        <fullName evidence="1">Uncharacterized protein</fullName>
    </submittedName>
</protein>
<dbReference type="AlphaFoldDB" id="A0A455SUK5"/>
<name>A0A455SUK5_9CHLR</name>
<sequence>MLVLPGKAATVLFSRYIEPLPYAPYNKDLTAAFVRGTFRQTQRYSENALQ</sequence>
<gene>
    <name evidence="1" type="ORF">KTC_53430</name>
</gene>
<evidence type="ECO:0000313" key="1">
    <source>
        <dbReference type="EMBL" id="BBH90592.1"/>
    </source>
</evidence>
<accession>A0A455SUK5</accession>